<dbReference type="InterPro" id="IPR036397">
    <property type="entry name" value="RNaseH_sf"/>
</dbReference>
<dbReference type="GO" id="GO:0003676">
    <property type="term" value="F:nucleic acid binding"/>
    <property type="evidence" value="ECO:0007669"/>
    <property type="project" value="InterPro"/>
</dbReference>
<dbReference type="AlphaFoldDB" id="A0A3B4G9T2"/>
<organism evidence="1">
    <name type="scientific">Pundamilia nyererei</name>
    <dbReference type="NCBI Taxonomy" id="303518"/>
    <lineage>
        <taxon>Eukaryota</taxon>
        <taxon>Metazoa</taxon>
        <taxon>Chordata</taxon>
        <taxon>Craniata</taxon>
        <taxon>Vertebrata</taxon>
        <taxon>Euteleostomi</taxon>
        <taxon>Actinopterygii</taxon>
        <taxon>Neopterygii</taxon>
        <taxon>Teleostei</taxon>
        <taxon>Neoteleostei</taxon>
        <taxon>Acanthomorphata</taxon>
        <taxon>Ovalentaria</taxon>
        <taxon>Cichlomorphae</taxon>
        <taxon>Cichliformes</taxon>
        <taxon>Cichlidae</taxon>
        <taxon>African cichlids</taxon>
        <taxon>Pseudocrenilabrinae</taxon>
        <taxon>Haplochromini</taxon>
        <taxon>Pundamilia</taxon>
    </lineage>
</organism>
<evidence type="ECO:0000313" key="1">
    <source>
        <dbReference type="Ensembl" id="ENSPNYP00000018393.1"/>
    </source>
</evidence>
<accession>A0A3B4G9T2</accession>
<evidence type="ECO:0008006" key="2">
    <source>
        <dbReference type="Google" id="ProtNLM"/>
    </source>
</evidence>
<reference evidence="1" key="1">
    <citation type="submission" date="2023-09" db="UniProtKB">
        <authorList>
            <consortium name="Ensembl"/>
        </authorList>
    </citation>
    <scope>IDENTIFICATION</scope>
</reference>
<dbReference type="Gene3D" id="1.10.10.10">
    <property type="entry name" value="Winged helix-like DNA-binding domain superfamily/Winged helix DNA-binding domain"/>
    <property type="match status" value="1"/>
</dbReference>
<sequence>QFLFTSIEHRKDLFVEYKFGRSLGAISTQLQIPRAPVQTVVHKYKLFLCVTTLPRSGRRASLLDERKLVEIFKNDPGTTKPAMNWKHYWNTSIYRVLHHRGSWKPLLQNQNLQVRVQFAAAHLDEPNTLWRKVLWPDETKIELFRHTDKRRFGGVKVRLSNLRILYQLSSMVG</sequence>
<name>A0A3B4G9T2_9CICH</name>
<proteinExistence type="predicted"/>
<dbReference type="InterPro" id="IPR036388">
    <property type="entry name" value="WH-like_DNA-bd_sf"/>
</dbReference>
<dbReference type="GeneTree" id="ENSGT01030000236804"/>
<protein>
    <recommendedName>
        <fullName evidence="2">Transposase Tc1-like domain-containing protein</fullName>
    </recommendedName>
</protein>
<dbReference type="STRING" id="303518.ENSPNYP00000018393"/>
<dbReference type="Ensembl" id="ENSPNYT00000018855.1">
    <property type="protein sequence ID" value="ENSPNYP00000018393.1"/>
    <property type="gene ID" value="ENSPNYG00000013906.1"/>
</dbReference>
<dbReference type="Gene3D" id="3.30.420.10">
    <property type="entry name" value="Ribonuclease H-like superfamily/Ribonuclease H"/>
    <property type="match status" value="1"/>
</dbReference>